<evidence type="ECO:0000313" key="1">
    <source>
        <dbReference type="EMBL" id="HJA90746.1"/>
    </source>
</evidence>
<gene>
    <name evidence="1" type="ORF">H9948_08155</name>
</gene>
<reference evidence="1" key="2">
    <citation type="submission" date="2021-04" db="EMBL/GenBank/DDBJ databases">
        <authorList>
            <person name="Gilroy R."/>
        </authorList>
    </citation>
    <scope>NUCLEOTIDE SEQUENCE</scope>
    <source>
        <strain evidence="1">CHK171-505</strain>
    </source>
</reference>
<protein>
    <submittedName>
        <fullName evidence="1">Uncharacterized protein</fullName>
    </submittedName>
</protein>
<comment type="caution">
    <text evidence="1">The sequence shown here is derived from an EMBL/GenBank/DDBJ whole genome shotgun (WGS) entry which is preliminary data.</text>
</comment>
<accession>A0A9D2I0Z1</accession>
<sequence>MNKEEITKMIELTFEHKRLCGEIHAYNKALEKVDSTRTLFTDLFKEDEEKGVLAGLTVVENKIITECQKVIKDVKEIENQIDILNGNPQEDNVTNFKEWKMLNL</sequence>
<dbReference type="Proteomes" id="UP000886856">
    <property type="component" value="Unassembled WGS sequence"/>
</dbReference>
<proteinExistence type="predicted"/>
<organism evidence="1 2">
    <name type="scientific">Candidatus Jeotgalibaca merdavium</name>
    <dbReference type="NCBI Taxonomy" id="2838627"/>
    <lineage>
        <taxon>Bacteria</taxon>
        <taxon>Bacillati</taxon>
        <taxon>Bacillota</taxon>
        <taxon>Bacilli</taxon>
        <taxon>Lactobacillales</taxon>
        <taxon>Carnobacteriaceae</taxon>
        <taxon>Jeotgalibaca</taxon>
    </lineage>
</organism>
<dbReference type="EMBL" id="DWYW01000187">
    <property type="protein sequence ID" value="HJA90746.1"/>
    <property type="molecule type" value="Genomic_DNA"/>
</dbReference>
<reference evidence="1" key="1">
    <citation type="journal article" date="2021" name="PeerJ">
        <title>Extensive microbial diversity within the chicken gut microbiome revealed by metagenomics and culture.</title>
        <authorList>
            <person name="Gilroy R."/>
            <person name="Ravi A."/>
            <person name="Getino M."/>
            <person name="Pursley I."/>
            <person name="Horton D.L."/>
            <person name="Alikhan N.F."/>
            <person name="Baker D."/>
            <person name="Gharbi K."/>
            <person name="Hall N."/>
            <person name="Watson M."/>
            <person name="Adriaenssens E.M."/>
            <person name="Foster-Nyarko E."/>
            <person name="Jarju S."/>
            <person name="Secka A."/>
            <person name="Antonio M."/>
            <person name="Oren A."/>
            <person name="Chaudhuri R.R."/>
            <person name="La Ragione R."/>
            <person name="Hildebrand F."/>
            <person name="Pallen M.J."/>
        </authorList>
    </citation>
    <scope>NUCLEOTIDE SEQUENCE</scope>
    <source>
        <strain evidence="1">CHK171-505</strain>
    </source>
</reference>
<evidence type="ECO:0000313" key="2">
    <source>
        <dbReference type="Proteomes" id="UP000886856"/>
    </source>
</evidence>
<dbReference type="AlphaFoldDB" id="A0A9D2I0Z1"/>
<name>A0A9D2I0Z1_9LACT</name>